<dbReference type="GO" id="GO:0005886">
    <property type="term" value="C:plasma membrane"/>
    <property type="evidence" value="ECO:0007669"/>
    <property type="project" value="TreeGrafter"/>
</dbReference>
<evidence type="ECO:0000256" key="7">
    <source>
        <dbReference type="ARBA" id="ARBA00048109"/>
    </source>
</evidence>
<dbReference type="InterPro" id="IPR004255">
    <property type="entry name" value="O-acyltransferase_WSD1_N"/>
</dbReference>
<keyword evidence="4" id="KW-0012">Acyltransferase</keyword>
<name>A0AAD9VBQ7_ACRCE</name>
<keyword evidence="3" id="KW-0808">Transferase</keyword>
<evidence type="ECO:0000256" key="6">
    <source>
        <dbReference type="ARBA" id="ARBA00047604"/>
    </source>
</evidence>
<reference evidence="10" key="1">
    <citation type="journal article" date="2023" name="G3 (Bethesda)">
        <title>Whole genome assembly and annotation of the endangered Caribbean coral Acropora cervicornis.</title>
        <authorList>
            <person name="Selwyn J.D."/>
            <person name="Vollmer S.V."/>
        </authorList>
    </citation>
    <scope>NUCLEOTIDE SEQUENCE</scope>
    <source>
        <strain evidence="10">K2</strain>
    </source>
</reference>
<protein>
    <submittedName>
        <fullName evidence="10">Diacylglycerol O-acyltransferase</fullName>
    </submittedName>
</protein>
<comment type="pathway">
    <text evidence="2">Lipid metabolism.</text>
</comment>
<evidence type="ECO:0000256" key="4">
    <source>
        <dbReference type="ARBA" id="ARBA00023315"/>
    </source>
</evidence>
<reference evidence="10" key="2">
    <citation type="journal article" date="2023" name="Science">
        <title>Genomic signatures of disease resistance in endangered staghorn corals.</title>
        <authorList>
            <person name="Vollmer S.V."/>
            <person name="Selwyn J.D."/>
            <person name="Despard B.A."/>
            <person name="Roesel C.L."/>
        </authorList>
    </citation>
    <scope>NUCLEOTIDE SEQUENCE</scope>
    <source>
        <strain evidence="10">K2</strain>
    </source>
</reference>
<evidence type="ECO:0000259" key="8">
    <source>
        <dbReference type="Pfam" id="PF03007"/>
    </source>
</evidence>
<feature type="domain" description="O-acyltransferase WSD1 C-terminal" evidence="9">
    <location>
        <begin position="442"/>
        <end position="585"/>
    </location>
</feature>
<evidence type="ECO:0000256" key="3">
    <source>
        <dbReference type="ARBA" id="ARBA00022679"/>
    </source>
</evidence>
<dbReference type="Proteomes" id="UP001249851">
    <property type="component" value="Unassembled WGS sequence"/>
</dbReference>
<dbReference type="InterPro" id="IPR045034">
    <property type="entry name" value="O-acyltransferase_WSD1-like"/>
</dbReference>
<sequence>MFVLYRIAHTVADGIAITKFLTHQLPDKVIPQRETQNFSSTGRPLLMAKALLMAPLFTIRRFLSPADESLLHGPQLNGVKAFAWSEPFELKLIKEIKTAAGTTVNDVVMSCFSVALRKYLQRKGVENPTDLTVSVAVDVRSPASSKIVERVIVKLVSGEQYVSAMDAVWLPHQQNLHIINSVFCFSSEGDVAQAVNNFRRAIFQRMVDARKANGKLIYPKVRCYFRPGWFQYFQREDSNFKIENHVFKWEGEVPRSKDELTTVISKLSTEPFPEERSPWCFVCIPTNFGNNDVFLLYRISHALADGVSIVKFVSHLFPDKLAPPKETRNISSTGRRLSLAKAIFIGPLLILKWFFTRADQSILHGPELSGVKKFAWNEPFELQLVKDIKSATGTTVNDVLMCCLTVAFKKYLQRKGIKNPDDFTTCVAIDIRGPSSSEEFPWDNQFAFVFPKMPVATDGILKQLLETQARMKEVKQSSGALAVASIVRLTENLCPRFLSTKISSFLTRKETCLASNVPGPQKAFTVRGSLLKYAIFFPPHKENMGVGLSIFTYAGQVIIGVQGDISVLPDPETVVEEFGNALSEMAKCVPHRNGSV</sequence>
<evidence type="ECO:0000256" key="1">
    <source>
        <dbReference type="ARBA" id="ARBA00004771"/>
    </source>
</evidence>
<keyword evidence="11" id="KW-1185">Reference proteome</keyword>
<dbReference type="AlphaFoldDB" id="A0AAD9VBQ7"/>
<comment type="caution">
    <text evidence="10">The sequence shown here is derived from an EMBL/GenBank/DDBJ whole genome shotgun (WGS) entry which is preliminary data.</text>
</comment>
<evidence type="ECO:0000313" key="10">
    <source>
        <dbReference type="EMBL" id="KAK2568202.1"/>
    </source>
</evidence>
<comment type="catalytic activity">
    <reaction evidence="7">
        <text>an acyl-CoA + a 1,2-diacyl-sn-glycerol = a triacyl-sn-glycerol + CoA</text>
        <dbReference type="Rhea" id="RHEA:10868"/>
        <dbReference type="ChEBI" id="CHEBI:17815"/>
        <dbReference type="ChEBI" id="CHEBI:57287"/>
        <dbReference type="ChEBI" id="CHEBI:58342"/>
        <dbReference type="ChEBI" id="CHEBI:64615"/>
        <dbReference type="EC" id="2.3.1.20"/>
    </reaction>
</comment>
<gene>
    <name evidence="10" type="ORF">P5673_007196</name>
</gene>
<dbReference type="GO" id="GO:0004144">
    <property type="term" value="F:diacylglycerol O-acyltransferase activity"/>
    <property type="evidence" value="ECO:0007669"/>
    <property type="project" value="UniProtKB-EC"/>
</dbReference>
<proteinExistence type="inferred from homology"/>
<comment type="similarity">
    <text evidence="5">In the N-terminal section; belongs to the long-chain O-acyltransferase family.</text>
</comment>
<evidence type="ECO:0000256" key="2">
    <source>
        <dbReference type="ARBA" id="ARBA00005189"/>
    </source>
</evidence>
<dbReference type="GO" id="GO:0019432">
    <property type="term" value="P:triglyceride biosynthetic process"/>
    <property type="evidence" value="ECO:0007669"/>
    <property type="project" value="TreeGrafter"/>
</dbReference>
<comment type="pathway">
    <text evidence="1">Glycerolipid metabolism; triacylglycerol biosynthesis.</text>
</comment>
<dbReference type="PANTHER" id="PTHR31650">
    <property type="entry name" value="O-ACYLTRANSFERASE (WSD1-LIKE) FAMILY PROTEIN"/>
    <property type="match status" value="1"/>
</dbReference>
<organism evidence="10 11">
    <name type="scientific">Acropora cervicornis</name>
    <name type="common">Staghorn coral</name>
    <dbReference type="NCBI Taxonomy" id="6130"/>
    <lineage>
        <taxon>Eukaryota</taxon>
        <taxon>Metazoa</taxon>
        <taxon>Cnidaria</taxon>
        <taxon>Anthozoa</taxon>
        <taxon>Hexacorallia</taxon>
        <taxon>Scleractinia</taxon>
        <taxon>Astrocoeniina</taxon>
        <taxon>Acroporidae</taxon>
        <taxon>Acropora</taxon>
    </lineage>
</organism>
<dbReference type="Pfam" id="PF06974">
    <property type="entry name" value="WS_DGAT_C"/>
    <property type="match status" value="1"/>
</dbReference>
<evidence type="ECO:0000256" key="5">
    <source>
        <dbReference type="ARBA" id="ARBA00024360"/>
    </source>
</evidence>
<feature type="domain" description="O-acyltransferase WSD1-like N-terminal" evidence="8">
    <location>
        <begin position="186"/>
        <end position="333"/>
    </location>
</feature>
<evidence type="ECO:0000259" key="9">
    <source>
        <dbReference type="Pfam" id="PF06974"/>
    </source>
</evidence>
<accession>A0AAD9VBQ7</accession>
<evidence type="ECO:0000313" key="11">
    <source>
        <dbReference type="Proteomes" id="UP001249851"/>
    </source>
</evidence>
<dbReference type="Pfam" id="PF03007">
    <property type="entry name" value="WS_DGAT_cat"/>
    <property type="match status" value="1"/>
</dbReference>
<dbReference type="GO" id="GO:0047196">
    <property type="term" value="F:long-chain-alcohol O-fatty-acyltransferase activity"/>
    <property type="evidence" value="ECO:0007669"/>
    <property type="project" value="UniProtKB-EC"/>
</dbReference>
<dbReference type="InterPro" id="IPR009721">
    <property type="entry name" value="O-acyltransferase_WSD1_C"/>
</dbReference>
<comment type="catalytic activity">
    <reaction evidence="6">
        <text>a long chain fatty alcohol + a fatty acyl-CoA = a long-chain alcohol wax ester + CoA</text>
        <dbReference type="Rhea" id="RHEA:38443"/>
        <dbReference type="ChEBI" id="CHEBI:17135"/>
        <dbReference type="ChEBI" id="CHEBI:57287"/>
        <dbReference type="ChEBI" id="CHEBI:77636"/>
        <dbReference type="ChEBI" id="CHEBI:235323"/>
        <dbReference type="EC" id="2.3.1.75"/>
    </reaction>
</comment>
<dbReference type="PANTHER" id="PTHR31650:SF1">
    <property type="entry name" value="WAX ESTER SYNTHASE_DIACYLGLYCEROL ACYLTRANSFERASE 4-RELATED"/>
    <property type="match status" value="1"/>
</dbReference>
<dbReference type="EMBL" id="JARQWQ010000012">
    <property type="protein sequence ID" value="KAK2568202.1"/>
    <property type="molecule type" value="Genomic_DNA"/>
</dbReference>